<gene>
    <name evidence="2" type="ORF">CSUI_002715</name>
</gene>
<protein>
    <submittedName>
        <fullName evidence="2">Uncharacterized protein</fullName>
    </submittedName>
</protein>
<dbReference type="EMBL" id="MIGC01001132">
    <property type="protein sequence ID" value="PHJ23433.1"/>
    <property type="molecule type" value="Genomic_DNA"/>
</dbReference>
<feature type="region of interest" description="Disordered" evidence="1">
    <location>
        <begin position="1"/>
        <end position="38"/>
    </location>
</feature>
<dbReference type="GeneID" id="94426125"/>
<evidence type="ECO:0000313" key="3">
    <source>
        <dbReference type="Proteomes" id="UP000221165"/>
    </source>
</evidence>
<keyword evidence="3" id="KW-1185">Reference proteome</keyword>
<evidence type="ECO:0000313" key="2">
    <source>
        <dbReference type="EMBL" id="PHJ23433.1"/>
    </source>
</evidence>
<name>A0A2C6L856_9APIC</name>
<reference evidence="2 3" key="1">
    <citation type="journal article" date="2017" name="Int. J. Parasitol.">
        <title>The genome of the protozoan parasite Cystoisospora suis and a reverse vaccinology approach to identify vaccine candidates.</title>
        <authorList>
            <person name="Palmieri N."/>
            <person name="Shrestha A."/>
            <person name="Ruttkowski B."/>
            <person name="Beck T."/>
            <person name="Vogl C."/>
            <person name="Tomley F."/>
            <person name="Blake D.P."/>
            <person name="Joachim A."/>
        </authorList>
    </citation>
    <scope>NUCLEOTIDE SEQUENCE [LARGE SCALE GENOMIC DNA]</scope>
    <source>
        <strain evidence="2 3">Wien I</strain>
    </source>
</reference>
<accession>A0A2C6L856</accession>
<sequence length="93" mass="10743">MIEICRKPTLGEEEEKRKMKESEGKEKKRKEAGNECFNDGTPFHSVQVGEVYVQLNNTRSTPGLKKNGLFFVFSPLCRLLLRKLIFLRIGKVK</sequence>
<comment type="caution">
    <text evidence="2">The sequence shown here is derived from an EMBL/GenBank/DDBJ whole genome shotgun (WGS) entry which is preliminary data.</text>
</comment>
<proteinExistence type="predicted"/>
<feature type="compositionally biased region" description="Basic and acidic residues" evidence="1">
    <location>
        <begin position="1"/>
        <end position="33"/>
    </location>
</feature>
<dbReference type="VEuPathDB" id="ToxoDB:CSUI_002715"/>
<evidence type="ECO:0000256" key="1">
    <source>
        <dbReference type="SAM" id="MobiDB-lite"/>
    </source>
</evidence>
<dbReference type="Proteomes" id="UP000221165">
    <property type="component" value="Unassembled WGS sequence"/>
</dbReference>
<dbReference type="RefSeq" id="XP_067925109.1">
    <property type="nucleotide sequence ID" value="XM_068062914.1"/>
</dbReference>
<dbReference type="AlphaFoldDB" id="A0A2C6L856"/>
<organism evidence="2 3">
    <name type="scientific">Cystoisospora suis</name>
    <dbReference type="NCBI Taxonomy" id="483139"/>
    <lineage>
        <taxon>Eukaryota</taxon>
        <taxon>Sar</taxon>
        <taxon>Alveolata</taxon>
        <taxon>Apicomplexa</taxon>
        <taxon>Conoidasida</taxon>
        <taxon>Coccidia</taxon>
        <taxon>Eucoccidiorida</taxon>
        <taxon>Eimeriorina</taxon>
        <taxon>Sarcocystidae</taxon>
        <taxon>Cystoisospora</taxon>
    </lineage>
</organism>